<evidence type="ECO:0000313" key="6">
    <source>
        <dbReference type="Proteomes" id="UP000243819"/>
    </source>
</evidence>
<keyword evidence="3 5" id="KW-0067">ATP-binding</keyword>
<keyword evidence="6" id="KW-1185">Reference proteome</keyword>
<dbReference type="InterPro" id="IPR003593">
    <property type="entry name" value="AAA+_ATPase"/>
</dbReference>
<feature type="domain" description="ABC transporter" evidence="4">
    <location>
        <begin position="5"/>
        <end position="205"/>
    </location>
</feature>
<sequence>MEKLLEVYNLTYSYEENKTIFTNFNFIINQGEKIWLKGNNGSGKTTLLKIMSNVISGDNLSYTLIYKGKSTFFNIIKRNIIYIPDKVYLLESLTGNENIQFFKLLWNEDNAYLKKVNYHCGKFLIEDSLSLPVENYSLGMKQKLFLSILLARNSSIILLDEPFNNLDVEGRNYLTKYLMNEWKGSFMIASHILPKDIKFDKIIDIEKYSK</sequence>
<protein>
    <submittedName>
        <fullName evidence="5">ABC-2 type transport system ATP-binding protein</fullName>
    </submittedName>
</protein>
<dbReference type="OrthoDB" id="9804819at2"/>
<evidence type="ECO:0000256" key="2">
    <source>
        <dbReference type="ARBA" id="ARBA00022741"/>
    </source>
</evidence>
<proteinExistence type="predicted"/>
<dbReference type="PROSITE" id="PS00211">
    <property type="entry name" value="ABC_TRANSPORTER_1"/>
    <property type="match status" value="1"/>
</dbReference>
<gene>
    <name evidence="5" type="ORF">SAMN03080614_10758</name>
</gene>
<keyword evidence="2" id="KW-0547">Nucleotide-binding</keyword>
<evidence type="ECO:0000256" key="1">
    <source>
        <dbReference type="ARBA" id="ARBA00022448"/>
    </source>
</evidence>
<dbReference type="InterPro" id="IPR017871">
    <property type="entry name" value="ABC_transporter-like_CS"/>
</dbReference>
<dbReference type="InterPro" id="IPR027417">
    <property type="entry name" value="P-loop_NTPase"/>
</dbReference>
<dbReference type="InterPro" id="IPR003439">
    <property type="entry name" value="ABC_transporter-like_ATP-bd"/>
</dbReference>
<evidence type="ECO:0000259" key="4">
    <source>
        <dbReference type="PROSITE" id="PS50893"/>
    </source>
</evidence>
<dbReference type="PROSITE" id="PS50893">
    <property type="entry name" value="ABC_TRANSPORTER_2"/>
    <property type="match status" value="1"/>
</dbReference>
<dbReference type="Pfam" id="PF00005">
    <property type="entry name" value="ABC_tran"/>
    <property type="match status" value="1"/>
</dbReference>
<dbReference type="InterPro" id="IPR051782">
    <property type="entry name" value="ABC_Transporter_VariousFunc"/>
</dbReference>
<dbReference type="STRING" id="1120990.SAMN03080614_10758"/>
<organism evidence="5 6">
    <name type="scientific">Anaerobranca gottschalkii DSM 13577</name>
    <dbReference type="NCBI Taxonomy" id="1120990"/>
    <lineage>
        <taxon>Bacteria</taxon>
        <taxon>Bacillati</taxon>
        <taxon>Bacillota</taxon>
        <taxon>Clostridia</taxon>
        <taxon>Eubacteriales</taxon>
        <taxon>Proteinivoracaceae</taxon>
        <taxon>Anaerobranca</taxon>
    </lineage>
</organism>
<dbReference type="PANTHER" id="PTHR42939:SF1">
    <property type="entry name" value="ABC TRANSPORTER ATP-BINDING PROTEIN ALBC-RELATED"/>
    <property type="match status" value="1"/>
</dbReference>
<dbReference type="Proteomes" id="UP000243819">
    <property type="component" value="Unassembled WGS sequence"/>
</dbReference>
<keyword evidence="1" id="KW-0813">Transport</keyword>
<dbReference type="AlphaFoldDB" id="A0A1I0CJ49"/>
<dbReference type="SUPFAM" id="SSF52540">
    <property type="entry name" value="P-loop containing nucleoside triphosphate hydrolases"/>
    <property type="match status" value="1"/>
</dbReference>
<dbReference type="SMART" id="SM00382">
    <property type="entry name" value="AAA"/>
    <property type="match status" value="1"/>
</dbReference>
<dbReference type="EMBL" id="FOIF01000075">
    <property type="protein sequence ID" value="SET19184.1"/>
    <property type="molecule type" value="Genomic_DNA"/>
</dbReference>
<dbReference type="GO" id="GO:0016887">
    <property type="term" value="F:ATP hydrolysis activity"/>
    <property type="evidence" value="ECO:0007669"/>
    <property type="project" value="InterPro"/>
</dbReference>
<name>A0A1I0CJ49_9FIRM</name>
<dbReference type="PANTHER" id="PTHR42939">
    <property type="entry name" value="ABC TRANSPORTER ATP-BINDING PROTEIN ALBC-RELATED"/>
    <property type="match status" value="1"/>
</dbReference>
<dbReference type="Gene3D" id="3.40.50.300">
    <property type="entry name" value="P-loop containing nucleotide triphosphate hydrolases"/>
    <property type="match status" value="1"/>
</dbReference>
<evidence type="ECO:0000313" key="5">
    <source>
        <dbReference type="EMBL" id="SET19184.1"/>
    </source>
</evidence>
<reference evidence="6" key="1">
    <citation type="submission" date="2016-10" db="EMBL/GenBank/DDBJ databases">
        <authorList>
            <person name="Varghese N."/>
            <person name="Submissions S."/>
        </authorList>
    </citation>
    <scope>NUCLEOTIDE SEQUENCE [LARGE SCALE GENOMIC DNA]</scope>
    <source>
        <strain evidence="6">DSM 13577</strain>
    </source>
</reference>
<accession>A0A1I0CJ49</accession>
<dbReference type="RefSeq" id="WP_091351513.1">
    <property type="nucleotide sequence ID" value="NZ_FOIF01000075.1"/>
</dbReference>
<evidence type="ECO:0000256" key="3">
    <source>
        <dbReference type="ARBA" id="ARBA00022840"/>
    </source>
</evidence>
<dbReference type="GO" id="GO:0005524">
    <property type="term" value="F:ATP binding"/>
    <property type="evidence" value="ECO:0007669"/>
    <property type="project" value="UniProtKB-KW"/>
</dbReference>